<dbReference type="GO" id="GO:0043138">
    <property type="term" value="F:3'-5' DNA helicase activity"/>
    <property type="evidence" value="ECO:0007669"/>
    <property type="project" value="TreeGrafter"/>
</dbReference>
<name>X1ECX0_9ZZZZ</name>
<dbReference type="CDD" id="cd17923">
    <property type="entry name" value="DEXHc_Hrq1-like"/>
    <property type="match status" value="1"/>
</dbReference>
<dbReference type="InterPro" id="IPR014001">
    <property type="entry name" value="Helicase_ATP-bd"/>
</dbReference>
<dbReference type="InterPro" id="IPR027417">
    <property type="entry name" value="P-loop_NTPase"/>
</dbReference>
<dbReference type="SMART" id="SM00487">
    <property type="entry name" value="DEXDc"/>
    <property type="match status" value="1"/>
</dbReference>
<dbReference type="InterPro" id="IPR011545">
    <property type="entry name" value="DEAD/DEAH_box_helicase_dom"/>
</dbReference>
<dbReference type="GO" id="GO:0003676">
    <property type="term" value="F:nucleic acid binding"/>
    <property type="evidence" value="ECO:0007669"/>
    <property type="project" value="InterPro"/>
</dbReference>
<dbReference type="PANTHER" id="PTHR47957">
    <property type="entry name" value="ATP-DEPENDENT HELICASE HRQ1"/>
    <property type="match status" value="1"/>
</dbReference>
<evidence type="ECO:0000313" key="2">
    <source>
        <dbReference type="EMBL" id="GAH31141.1"/>
    </source>
</evidence>
<protein>
    <recommendedName>
        <fullName evidence="1">Helicase ATP-binding domain-containing protein</fullName>
    </recommendedName>
</protein>
<dbReference type="Gene3D" id="3.40.50.300">
    <property type="entry name" value="P-loop containing nucleotide triphosphate hydrolases"/>
    <property type="match status" value="1"/>
</dbReference>
<dbReference type="AlphaFoldDB" id="X1ECX0"/>
<accession>X1ECX0</accession>
<dbReference type="GO" id="GO:0006289">
    <property type="term" value="P:nucleotide-excision repair"/>
    <property type="evidence" value="ECO:0007669"/>
    <property type="project" value="TreeGrafter"/>
</dbReference>
<organism evidence="2">
    <name type="scientific">marine sediment metagenome</name>
    <dbReference type="NCBI Taxonomy" id="412755"/>
    <lineage>
        <taxon>unclassified sequences</taxon>
        <taxon>metagenomes</taxon>
        <taxon>ecological metagenomes</taxon>
    </lineage>
</organism>
<dbReference type="PROSITE" id="PS51192">
    <property type="entry name" value="HELICASE_ATP_BIND_1"/>
    <property type="match status" value="1"/>
</dbReference>
<dbReference type="GO" id="GO:0005524">
    <property type="term" value="F:ATP binding"/>
    <property type="evidence" value="ECO:0007669"/>
    <property type="project" value="InterPro"/>
</dbReference>
<reference evidence="2" key="1">
    <citation type="journal article" date="2014" name="Front. Microbiol.">
        <title>High frequency of phylogenetically diverse reductive dehalogenase-homologous genes in deep subseafloor sedimentary metagenomes.</title>
        <authorList>
            <person name="Kawai M."/>
            <person name="Futagami T."/>
            <person name="Toyoda A."/>
            <person name="Takaki Y."/>
            <person name="Nishi S."/>
            <person name="Hori S."/>
            <person name="Arai W."/>
            <person name="Tsubouchi T."/>
            <person name="Morono Y."/>
            <person name="Uchiyama I."/>
            <person name="Ito T."/>
            <person name="Fujiyama A."/>
            <person name="Inagaki F."/>
            <person name="Takami H."/>
        </authorList>
    </citation>
    <scope>NUCLEOTIDE SEQUENCE</scope>
    <source>
        <strain evidence="2">Expedition CK06-06</strain>
    </source>
</reference>
<sequence length="246" mass="28177">NKISSRFTTWRHIPTKSAIYEEFPEWMEDKLVRVLKKKGISKLYSHQASSLEFIRNHKNVVVVTPTASGKTLCYNLPVLDSILKDENSRALYMFPTKALSQDQLTELYQLVSALDEGIKTYTYDGDTPSSARQAIRKKGHIVVTNPDMLHLGILPHHTKWMDFFGNLKYVVIDEIHIYRGVFGSHLANVIRRLKRICRFYGSSPQFICCSATIANPRELSQKMVGEEFILVDNNGAPQGEKHFFIL</sequence>
<feature type="domain" description="Helicase ATP-binding" evidence="1">
    <location>
        <begin position="51"/>
        <end position="231"/>
    </location>
</feature>
<dbReference type="EMBL" id="BARU01001460">
    <property type="protein sequence ID" value="GAH31141.1"/>
    <property type="molecule type" value="Genomic_DNA"/>
</dbReference>
<evidence type="ECO:0000259" key="1">
    <source>
        <dbReference type="PROSITE" id="PS51192"/>
    </source>
</evidence>
<dbReference type="GO" id="GO:0036297">
    <property type="term" value="P:interstrand cross-link repair"/>
    <property type="evidence" value="ECO:0007669"/>
    <property type="project" value="TreeGrafter"/>
</dbReference>
<proteinExistence type="predicted"/>
<dbReference type="GO" id="GO:0005634">
    <property type="term" value="C:nucleus"/>
    <property type="evidence" value="ECO:0007669"/>
    <property type="project" value="TreeGrafter"/>
</dbReference>
<comment type="caution">
    <text evidence="2">The sequence shown here is derived from an EMBL/GenBank/DDBJ whole genome shotgun (WGS) entry which is preliminary data.</text>
</comment>
<dbReference type="SUPFAM" id="SSF52540">
    <property type="entry name" value="P-loop containing nucleoside triphosphate hydrolases"/>
    <property type="match status" value="1"/>
</dbReference>
<feature type="non-terminal residue" evidence="2">
    <location>
        <position position="1"/>
    </location>
</feature>
<gene>
    <name evidence="2" type="ORF">S03H2_03829</name>
</gene>
<dbReference type="Pfam" id="PF00270">
    <property type="entry name" value="DEAD"/>
    <property type="match status" value="1"/>
</dbReference>
<dbReference type="PANTHER" id="PTHR47957:SF3">
    <property type="entry name" value="ATP-DEPENDENT HELICASE HRQ1"/>
    <property type="match status" value="1"/>
</dbReference>